<name>G9WHT4_9LACO</name>
<organism evidence="1 2">
    <name type="scientific">Oenococcus kitaharae DSM 17330</name>
    <dbReference type="NCBI Taxonomy" id="1045004"/>
    <lineage>
        <taxon>Bacteria</taxon>
        <taxon>Bacillati</taxon>
        <taxon>Bacillota</taxon>
        <taxon>Bacilli</taxon>
        <taxon>Lactobacillales</taxon>
        <taxon>Lactobacillaceae</taxon>
        <taxon>Oenococcus</taxon>
    </lineage>
</organism>
<protein>
    <submittedName>
        <fullName evidence="1">Uncharacterized protein</fullName>
    </submittedName>
</protein>
<dbReference type="AlphaFoldDB" id="G9WHT4"/>
<dbReference type="HOGENOM" id="CLU_3101548_0_0_9"/>
<evidence type="ECO:0000313" key="1">
    <source>
        <dbReference type="EMBL" id="EHN58658.1"/>
    </source>
</evidence>
<evidence type="ECO:0000313" key="2">
    <source>
        <dbReference type="Proteomes" id="UP000004959"/>
    </source>
</evidence>
<comment type="caution">
    <text evidence="1">The sequence shown here is derived from an EMBL/GenBank/DDBJ whole genome shotgun (WGS) entry which is preliminary data.</text>
</comment>
<gene>
    <name evidence="1" type="ORF">OKIT_0544</name>
</gene>
<accession>G9WHT4</accession>
<keyword evidence="2" id="KW-1185">Reference proteome</keyword>
<dbReference type="PATRIC" id="fig|1045004.4.peg.542"/>
<sequence length="51" mass="5974">MYLVRKFLTNRAMNGQHFERVVKGTPQIGNIYVKTKRAGEHVLERIKKFLG</sequence>
<proteinExistence type="predicted"/>
<dbReference type="EMBL" id="AFVZ01000001">
    <property type="protein sequence ID" value="EHN58658.1"/>
    <property type="molecule type" value="Genomic_DNA"/>
</dbReference>
<dbReference type="Proteomes" id="UP000004959">
    <property type="component" value="Chromosome"/>
</dbReference>
<reference evidence="1 2" key="1">
    <citation type="journal article" date="2012" name="PLoS ONE">
        <title>Functional divergence in the genus oenococcus as predicted by genome sequencing of the newly-described species, Oenococcus kitaharae.</title>
        <authorList>
            <person name="Borneman A.R."/>
            <person name="McCarthy J.M."/>
            <person name="Chambers P.J."/>
            <person name="Bartowsky E.J."/>
        </authorList>
    </citation>
    <scope>NUCLEOTIDE SEQUENCE [LARGE SCALE GENOMIC DNA]</scope>
    <source>
        <strain evidence="2">DSM17330</strain>
    </source>
</reference>